<evidence type="ECO:0000256" key="10">
    <source>
        <dbReference type="RuleBase" id="RU361129"/>
    </source>
</evidence>
<dbReference type="InterPro" id="IPR010982">
    <property type="entry name" value="Lambda_DNA-bd_dom_sf"/>
</dbReference>
<evidence type="ECO:0000313" key="14">
    <source>
        <dbReference type="Proteomes" id="UP000038045"/>
    </source>
</evidence>
<evidence type="ECO:0000256" key="8">
    <source>
        <dbReference type="PROSITE-ProRule" id="PRU00108"/>
    </source>
</evidence>
<dbReference type="Proteomes" id="UP000038045">
    <property type="component" value="Unplaced"/>
</dbReference>
<evidence type="ECO:0000259" key="12">
    <source>
        <dbReference type="PROSITE" id="PS50071"/>
    </source>
</evidence>
<evidence type="ECO:0000313" key="15">
    <source>
        <dbReference type="WBParaSite" id="PTRK_0001082150.1"/>
    </source>
</evidence>
<dbReference type="SMART" id="SM01109">
    <property type="entry name" value="CUT"/>
    <property type="match status" value="1"/>
</dbReference>
<dbReference type="PROSITE" id="PS50071">
    <property type="entry name" value="HOMEOBOX_2"/>
    <property type="match status" value="1"/>
</dbReference>
<name>A0A0N4ZQM8_PARTI</name>
<keyword evidence="7 8" id="KW-0539">Nucleus</keyword>
<evidence type="ECO:0000256" key="2">
    <source>
        <dbReference type="ARBA" id="ARBA00008190"/>
    </source>
</evidence>
<protein>
    <recommendedName>
        <fullName evidence="10">One cut domain family member</fullName>
    </recommendedName>
</protein>
<dbReference type="Pfam" id="PF00046">
    <property type="entry name" value="Homeodomain"/>
    <property type="match status" value="1"/>
</dbReference>
<dbReference type="InterPro" id="IPR001356">
    <property type="entry name" value="HD"/>
</dbReference>
<evidence type="ECO:0000256" key="5">
    <source>
        <dbReference type="ARBA" id="ARBA00023155"/>
    </source>
</evidence>
<comment type="similarity">
    <text evidence="2 10">Belongs to the CUT homeobox family.</text>
</comment>
<evidence type="ECO:0000256" key="3">
    <source>
        <dbReference type="ARBA" id="ARBA00023015"/>
    </source>
</evidence>
<feature type="domain" description="Homeobox" evidence="12">
    <location>
        <begin position="494"/>
        <end position="554"/>
    </location>
</feature>
<keyword evidence="6 10" id="KW-0804">Transcription</keyword>
<dbReference type="CDD" id="cd00086">
    <property type="entry name" value="homeodomain"/>
    <property type="match status" value="1"/>
</dbReference>
<dbReference type="InterPro" id="IPR003350">
    <property type="entry name" value="CUT_dom"/>
</dbReference>
<sequence length="574" mass="67396">MHHQNFYQSPSEFISSTPNFVPENELLSEDPRSNSRDSGISLSPTINIPGSIIKYEMIQEHDNSPYYHQYNSFQSMPQRYENSMNIYKNKQYIDGNRMSFMRNHSISLPSQPRMQSTSNFYNKRVINNINYNVYLQRKAAYNVQQERMICESNFFNTNGRYQNAIPQSLNYVRQQNAHNSNLCFMNQRVATSNFNFQHCYNMKQNYNHQRSQHYFPQRNVLEVQESPICGVEQSVNFLEPNLLNSIISMDDSPNFEFNDEISSTLGSQEDTPHLPSLMELYEDELYERNEEKRNKKCKEVEEEPKPKKRKYVKKKKDKCDIDKVSNDVTSISTNAISPLINNEDLKNEALPEDSHEEKNIFFENNKGSILASLIKEKEQVSDNNDVSLATTTLDESSFTINTHELCNFVADEIKKCSVSQSLFAKRVLNRSQGTLSDILRNPKPWDKLKTGKNTFKRMYEWSLLPEKERRIILTSDKDIIFQCREDDDKDIGRKRKKAPRIIYTKEQKEYLNKKFIENRKPCKQGLQEIAETVNLPYRCVSNFFMNTRRKCDKEEEIICNSFGEIQPTLINNDI</sequence>
<evidence type="ECO:0000256" key="4">
    <source>
        <dbReference type="ARBA" id="ARBA00023125"/>
    </source>
</evidence>
<evidence type="ECO:0000256" key="11">
    <source>
        <dbReference type="SAM" id="MobiDB-lite"/>
    </source>
</evidence>
<keyword evidence="5 8" id="KW-0371">Homeobox</keyword>
<keyword evidence="14" id="KW-1185">Reference proteome</keyword>
<evidence type="ECO:0000259" key="13">
    <source>
        <dbReference type="PROSITE" id="PS51042"/>
    </source>
</evidence>
<dbReference type="PROSITE" id="PS51042">
    <property type="entry name" value="CUT"/>
    <property type="match status" value="1"/>
</dbReference>
<dbReference type="PANTHER" id="PTHR14057">
    <property type="entry name" value="TRANSCRIPTION FACTOR ONECUT"/>
    <property type="match status" value="1"/>
</dbReference>
<dbReference type="GO" id="GO:0000978">
    <property type="term" value="F:RNA polymerase II cis-regulatory region sequence-specific DNA binding"/>
    <property type="evidence" value="ECO:0007669"/>
    <property type="project" value="TreeGrafter"/>
</dbReference>
<evidence type="ECO:0000256" key="7">
    <source>
        <dbReference type="ARBA" id="ARBA00023242"/>
    </source>
</evidence>
<evidence type="ECO:0000256" key="6">
    <source>
        <dbReference type="ARBA" id="ARBA00023163"/>
    </source>
</evidence>
<dbReference type="AlphaFoldDB" id="A0A0N4ZQM8"/>
<keyword evidence="3 10" id="KW-0805">Transcription regulation</keyword>
<dbReference type="SUPFAM" id="SSF47413">
    <property type="entry name" value="lambda repressor-like DNA-binding domains"/>
    <property type="match status" value="1"/>
</dbReference>
<dbReference type="PANTHER" id="PTHR14057:SF47">
    <property type="entry name" value="HOMEOBOX PROTEIN ONECUT"/>
    <property type="match status" value="1"/>
</dbReference>
<dbReference type="WBParaSite" id="PTRK_0001082150.1">
    <property type="protein sequence ID" value="PTRK_0001082150.1"/>
    <property type="gene ID" value="PTRK_0001082150"/>
</dbReference>
<dbReference type="Gene3D" id="1.10.260.40">
    <property type="entry name" value="lambda repressor-like DNA-binding domains"/>
    <property type="match status" value="1"/>
</dbReference>
<organism evidence="14 15">
    <name type="scientific">Parastrongyloides trichosuri</name>
    <name type="common">Possum-specific nematode worm</name>
    <dbReference type="NCBI Taxonomy" id="131310"/>
    <lineage>
        <taxon>Eukaryota</taxon>
        <taxon>Metazoa</taxon>
        <taxon>Ecdysozoa</taxon>
        <taxon>Nematoda</taxon>
        <taxon>Chromadorea</taxon>
        <taxon>Rhabditida</taxon>
        <taxon>Tylenchina</taxon>
        <taxon>Panagrolaimomorpha</taxon>
        <taxon>Strongyloidoidea</taxon>
        <taxon>Strongyloididae</taxon>
        <taxon>Parastrongyloides</taxon>
    </lineage>
</organism>
<dbReference type="GO" id="GO:0005634">
    <property type="term" value="C:nucleus"/>
    <property type="evidence" value="ECO:0007669"/>
    <property type="project" value="UniProtKB-SubCell"/>
</dbReference>
<keyword evidence="4 8" id="KW-0238">DNA-binding</keyword>
<comment type="subcellular location">
    <subcellularLocation>
        <location evidence="1 8 9">Nucleus</location>
    </subcellularLocation>
</comment>
<reference evidence="15" key="1">
    <citation type="submission" date="2017-02" db="UniProtKB">
        <authorList>
            <consortium name="WormBaseParasite"/>
        </authorList>
    </citation>
    <scope>IDENTIFICATION</scope>
</reference>
<dbReference type="GO" id="GO:0000981">
    <property type="term" value="F:DNA-binding transcription factor activity, RNA polymerase II-specific"/>
    <property type="evidence" value="ECO:0007669"/>
    <property type="project" value="TreeGrafter"/>
</dbReference>
<dbReference type="InterPro" id="IPR009057">
    <property type="entry name" value="Homeodomain-like_sf"/>
</dbReference>
<feature type="compositionally biased region" description="Polar residues" evidence="11">
    <location>
        <begin position="1"/>
        <end position="19"/>
    </location>
</feature>
<dbReference type="Pfam" id="PF02376">
    <property type="entry name" value="CUT"/>
    <property type="match status" value="1"/>
</dbReference>
<feature type="DNA-binding region" description="Homeobox" evidence="8">
    <location>
        <begin position="496"/>
        <end position="555"/>
    </location>
</feature>
<dbReference type="Gene3D" id="1.10.10.60">
    <property type="entry name" value="Homeodomain-like"/>
    <property type="match status" value="1"/>
</dbReference>
<proteinExistence type="inferred from homology"/>
<feature type="region of interest" description="Disordered" evidence="11">
    <location>
        <begin position="1"/>
        <end position="42"/>
    </location>
</feature>
<dbReference type="FunFam" id="1.10.260.40:FF:000005">
    <property type="entry name" value="One cut domain family member"/>
    <property type="match status" value="1"/>
</dbReference>
<accession>A0A0N4ZQM8</accession>
<evidence type="ECO:0000256" key="9">
    <source>
        <dbReference type="RuleBase" id="RU000682"/>
    </source>
</evidence>
<dbReference type="SMART" id="SM00389">
    <property type="entry name" value="HOX"/>
    <property type="match status" value="1"/>
</dbReference>
<evidence type="ECO:0000256" key="1">
    <source>
        <dbReference type="ARBA" id="ARBA00004123"/>
    </source>
</evidence>
<feature type="domain" description="CUT" evidence="13">
    <location>
        <begin position="391"/>
        <end position="477"/>
    </location>
</feature>
<dbReference type="SUPFAM" id="SSF46689">
    <property type="entry name" value="Homeodomain-like"/>
    <property type="match status" value="1"/>
</dbReference>
<dbReference type="InterPro" id="IPR051649">
    <property type="entry name" value="CUT_Homeobox"/>
</dbReference>